<organism evidence="1 2">
    <name type="scientific">Faucicola osloensis</name>
    <name type="common">Moraxella osloensis</name>
    <dbReference type="NCBI Taxonomy" id="34062"/>
    <lineage>
        <taxon>Bacteria</taxon>
        <taxon>Pseudomonadati</taxon>
        <taxon>Pseudomonadota</taxon>
        <taxon>Gammaproteobacteria</taxon>
        <taxon>Moraxellales</taxon>
        <taxon>Moraxellaceae</taxon>
        <taxon>Faucicola</taxon>
    </lineage>
</organism>
<proteinExistence type="predicted"/>
<name>A0A2I1RG58_FAUOS</name>
<evidence type="ECO:0000313" key="1">
    <source>
        <dbReference type="EMBL" id="PKZ68115.1"/>
    </source>
</evidence>
<dbReference type="Proteomes" id="UP000234914">
    <property type="component" value="Unassembled WGS sequence"/>
</dbReference>
<dbReference type="EMBL" id="PKJS01000013">
    <property type="protein sequence ID" value="PKZ68115.1"/>
    <property type="molecule type" value="Genomic_DNA"/>
</dbReference>
<comment type="caution">
    <text evidence="1">The sequence shown here is derived from an EMBL/GenBank/DDBJ whole genome shotgun (WGS) entry which is preliminary data.</text>
</comment>
<protein>
    <submittedName>
        <fullName evidence="1">Uncharacterized protein</fullName>
    </submittedName>
</protein>
<reference evidence="1 2" key="1">
    <citation type="submission" date="2017-12" db="EMBL/GenBank/DDBJ databases">
        <title>Phylogenetic diversity of female urinary microbiome.</title>
        <authorList>
            <person name="Thomas-White K."/>
            <person name="Wolfe A.J."/>
        </authorList>
    </citation>
    <scope>NUCLEOTIDE SEQUENCE [LARGE SCALE GENOMIC DNA]</scope>
    <source>
        <strain evidence="1 2">UMB0416</strain>
    </source>
</reference>
<accession>A0A2I1RG58</accession>
<sequence length="159" mass="18253">MSVALTINESKLLDKLIDSFKDKDKLNDEHTLIKALSKKSSLSDSDVKKLKLLLAAEKSKILAKENKRKAKAAVKLDQQERQSYIENRQKRFGMVFIEELKKLSEQHLDISLLAFISLIKENEAFQESDKKWLSNFVSDETPNSLIDQVEINANSQKIF</sequence>
<dbReference type="AlphaFoldDB" id="A0A2I1RG58"/>
<dbReference type="RefSeq" id="WP_101964913.1">
    <property type="nucleotide sequence ID" value="NZ_PKJS01000013.1"/>
</dbReference>
<evidence type="ECO:0000313" key="2">
    <source>
        <dbReference type="Proteomes" id="UP000234914"/>
    </source>
</evidence>
<gene>
    <name evidence="1" type="ORF">CYJ96_10010</name>
</gene>